<evidence type="ECO:0000313" key="16">
    <source>
        <dbReference type="EMBL" id="OFW59003.1"/>
    </source>
</evidence>
<comment type="function">
    <text evidence="10">Catalyzes the oxidation of L-aspartate to iminoaspartate, the first step in the de novo biosynthesis of NAD(+).</text>
</comment>
<dbReference type="Gene3D" id="3.50.50.60">
    <property type="entry name" value="FAD/NAD(P)-binding domain"/>
    <property type="match status" value="1"/>
</dbReference>
<dbReference type="GO" id="GO:0008734">
    <property type="term" value="F:L-aspartate oxidase activity"/>
    <property type="evidence" value="ECO:0007669"/>
    <property type="project" value="UniProtKB-UniRule"/>
</dbReference>
<dbReference type="FunFam" id="3.90.700.10:FF:000002">
    <property type="entry name" value="L-aspartate oxidase"/>
    <property type="match status" value="1"/>
</dbReference>
<dbReference type="AlphaFoldDB" id="A0A1F2WQ88"/>
<dbReference type="InterPro" id="IPR015939">
    <property type="entry name" value="Fum_Rdtase/Succ_DH_flav-like_C"/>
</dbReference>
<keyword evidence="9 13" id="KW-0560">Oxidoreductase</keyword>
<keyword evidence="6 13" id="KW-0285">Flavoprotein</keyword>
<dbReference type="UniPathway" id="UPA00253">
    <property type="reaction ID" value="UER00326"/>
</dbReference>
<keyword evidence="8 13" id="KW-0274">FAD</keyword>
<reference evidence="16 17" key="1">
    <citation type="journal article" date="2016" name="Nat. Commun.">
        <title>Thousands of microbial genomes shed light on interconnected biogeochemical processes in an aquifer system.</title>
        <authorList>
            <person name="Anantharaman K."/>
            <person name="Brown C.T."/>
            <person name="Hug L.A."/>
            <person name="Sharon I."/>
            <person name="Castelle C.J."/>
            <person name="Probst A.J."/>
            <person name="Thomas B.C."/>
            <person name="Singh A."/>
            <person name="Wilkins M.J."/>
            <person name="Karaoz U."/>
            <person name="Brodie E.L."/>
            <person name="Williams K.H."/>
            <person name="Hubbard S.S."/>
            <person name="Banfield J.F."/>
        </authorList>
    </citation>
    <scope>NUCLEOTIDE SEQUENCE [LARGE SCALE GENOMIC DNA]</scope>
</reference>
<dbReference type="Gene3D" id="3.90.700.10">
    <property type="entry name" value="Succinate dehydrogenase/fumarate reductase flavoprotein, catalytic domain"/>
    <property type="match status" value="1"/>
</dbReference>
<keyword evidence="7 13" id="KW-0662">Pyridine nucleotide biosynthesis</keyword>
<dbReference type="EMBL" id="MELK01000019">
    <property type="protein sequence ID" value="OFW59003.1"/>
    <property type="molecule type" value="Genomic_DNA"/>
</dbReference>
<dbReference type="STRING" id="1797197.A2Y75_00535"/>
<evidence type="ECO:0000256" key="12">
    <source>
        <dbReference type="NCBIfam" id="TIGR00551"/>
    </source>
</evidence>
<evidence type="ECO:0000256" key="13">
    <source>
        <dbReference type="RuleBase" id="RU362049"/>
    </source>
</evidence>
<evidence type="ECO:0000256" key="1">
    <source>
        <dbReference type="ARBA" id="ARBA00001974"/>
    </source>
</evidence>
<dbReference type="Pfam" id="PF02910">
    <property type="entry name" value="Succ_DH_flav_C"/>
    <property type="match status" value="1"/>
</dbReference>
<dbReference type="InterPro" id="IPR003953">
    <property type="entry name" value="FAD-dep_OxRdtase_2_FAD-bd"/>
</dbReference>
<dbReference type="InterPro" id="IPR036188">
    <property type="entry name" value="FAD/NAD-bd_sf"/>
</dbReference>
<dbReference type="GO" id="GO:0034628">
    <property type="term" value="P:'de novo' NAD+ biosynthetic process from L-aspartate"/>
    <property type="evidence" value="ECO:0007669"/>
    <property type="project" value="TreeGrafter"/>
</dbReference>
<organism evidence="16 17">
    <name type="scientific">Candidatus Solincola sediminis</name>
    <dbReference type="NCBI Taxonomy" id="1797199"/>
    <lineage>
        <taxon>Bacteria</taxon>
        <taxon>Bacillati</taxon>
        <taxon>Actinomycetota</taxon>
        <taxon>Candidatus Geothermincolia</taxon>
        <taxon>Candidatus Geothermincolales</taxon>
        <taxon>Candidatus Geothermincolaceae</taxon>
        <taxon>Candidatus Solincola</taxon>
    </lineage>
</organism>
<dbReference type="EC" id="1.4.3.16" evidence="4 12"/>
<sequence length="561" mass="62047">MIPRYLIDFDLEQLPGADVDVVVIGSGVAGLSTALRAARAFRVALLTKSTLTLTATRYAQGGIASALSDDDSPNLHFDDTIRAGKGLCEEEAVWVLVREGPERLRELIDEVGARFDTKNGKLDLTTEGGHSKARVAHARGDATGSEVEASLSRRLMYNKRLEIYEHYYAIDILTASGRCAGVIGMDLESGRLSYFRAPIVVLAVGGMGQLYAITTNPAICTGDGIGMALRAGADIADIEFLQFHPTALHMSETPRWLISEALRGEGAILIDHSGNRIMEGVHPLRDLAPRDTVVNEMVRVMKAPGEDHLLLDATHIPSEKLKQRFPTIYQHCLEAGIDITQVPIPVSPAAHYMSGGVVTDLHGRTKVRGFYACGETACTGVHGANRLASNSLLEGLVFSRRIMEDLSPEVSVGWRELEGIEGINYQFGRSQVAMDVKLLRRFLKQLMLDCVGFRRSRDGLGDAEEFMKKNLEVLRVEYQEAKGFETQNMITLASLMTKAALLREESRGCHYRVDFPGQDEFWRKHIIFQFSDGHVSWELRPIGKLQDKSYDWSLTKISEGK</sequence>
<evidence type="ECO:0000256" key="9">
    <source>
        <dbReference type="ARBA" id="ARBA00023002"/>
    </source>
</evidence>
<comment type="pathway">
    <text evidence="2 13">Cofactor biosynthesis; NAD(+) biosynthesis; iminoaspartate from L-aspartate (oxidase route): step 1/1.</text>
</comment>
<dbReference type="Gene3D" id="1.20.58.100">
    <property type="entry name" value="Fumarate reductase/succinate dehydrogenase flavoprotein-like, C-terminal domain"/>
    <property type="match status" value="1"/>
</dbReference>
<dbReference type="SUPFAM" id="SSF46977">
    <property type="entry name" value="Succinate dehydrogenase/fumarate reductase flavoprotein C-terminal domain"/>
    <property type="match status" value="1"/>
</dbReference>
<dbReference type="SUPFAM" id="SSF51905">
    <property type="entry name" value="FAD/NAD(P)-binding domain"/>
    <property type="match status" value="1"/>
</dbReference>
<evidence type="ECO:0000256" key="10">
    <source>
        <dbReference type="ARBA" id="ARBA00029426"/>
    </source>
</evidence>
<proteinExistence type="inferred from homology"/>
<evidence type="ECO:0000256" key="6">
    <source>
        <dbReference type="ARBA" id="ARBA00022630"/>
    </source>
</evidence>
<evidence type="ECO:0000256" key="3">
    <source>
        <dbReference type="ARBA" id="ARBA00008562"/>
    </source>
</evidence>
<dbReference type="Pfam" id="PF00890">
    <property type="entry name" value="FAD_binding_2"/>
    <property type="match status" value="1"/>
</dbReference>
<gene>
    <name evidence="16" type="ORF">A2Y75_00535</name>
</gene>
<dbReference type="GO" id="GO:0033765">
    <property type="term" value="F:steroid dehydrogenase activity, acting on the CH-CH group of donors"/>
    <property type="evidence" value="ECO:0007669"/>
    <property type="project" value="UniProtKB-ARBA"/>
</dbReference>
<comment type="caution">
    <text evidence="16">The sequence shown here is derived from an EMBL/GenBank/DDBJ whole genome shotgun (WGS) entry which is preliminary data.</text>
</comment>
<dbReference type="SUPFAM" id="SSF56425">
    <property type="entry name" value="Succinate dehydrogenase/fumarate reductase flavoprotein, catalytic domain"/>
    <property type="match status" value="1"/>
</dbReference>
<dbReference type="Proteomes" id="UP000177876">
    <property type="component" value="Unassembled WGS sequence"/>
</dbReference>
<feature type="domain" description="FAD-dependent oxidoreductase 2 FAD-binding" evidence="14">
    <location>
        <begin position="20"/>
        <end position="392"/>
    </location>
</feature>
<evidence type="ECO:0000256" key="4">
    <source>
        <dbReference type="ARBA" id="ARBA00012173"/>
    </source>
</evidence>
<dbReference type="InterPro" id="IPR005288">
    <property type="entry name" value="NadB"/>
</dbReference>
<dbReference type="InterPro" id="IPR027477">
    <property type="entry name" value="Succ_DH/fumarate_Rdtase_cat_sf"/>
</dbReference>
<evidence type="ECO:0000256" key="11">
    <source>
        <dbReference type="ARBA" id="ARBA00048305"/>
    </source>
</evidence>
<evidence type="ECO:0000259" key="15">
    <source>
        <dbReference type="Pfam" id="PF02910"/>
    </source>
</evidence>
<evidence type="ECO:0000313" key="17">
    <source>
        <dbReference type="Proteomes" id="UP000177876"/>
    </source>
</evidence>
<dbReference type="InterPro" id="IPR037099">
    <property type="entry name" value="Fum_R/Succ_DH_flav-like_C_sf"/>
</dbReference>
<protein>
    <recommendedName>
        <fullName evidence="5 12">L-aspartate oxidase</fullName>
        <ecNumber evidence="4 12">1.4.3.16</ecNumber>
    </recommendedName>
</protein>
<dbReference type="NCBIfam" id="TIGR00551">
    <property type="entry name" value="nadB"/>
    <property type="match status" value="1"/>
</dbReference>
<comment type="catalytic activity">
    <reaction evidence="11">
        <text>L-aspartate + O2 = iminosuccinate + H2O2</text>
        <dbReference type="Rhea" id="RHEA:25876"/>
        <dbReference type="ChEBI" id="CHEBI:15379"/>
        <dbReference type="ChEBI" id="CHEBI:16240"/>
        <dbReference type="ChEBI" id="CHEBI:29991"/>
        <dbReference type="ChEBI" id="CHEBI:77875"/>
        <dbReference type="EC" id="1.4.3.16"/>
    </reaction>
    <physiologicalReaction direction="left-to-right" evidence="11">
        <dbReference type="Rhea" id="RHEA:25877"/>
    </physiologicalReaction>
</comment>
<evidence type="ECO:0000256" key="2">
    <source>
        <dbReference type="ARBA" id="ARBA00004950"/>
    </source>
</evidence>
<comment type="cofactor">
    <cofactor evidence="1 13">
        <name>FAD</name>
        <dbReference type="ChEBI" id="CHEBI:57692"/>
    </cofactor>
</comment>
<dbReference type="PANTHER" id="PTHR42716:SF2">
    <property type="entry name" value="L-ASPARTATE OXIDASE, CHLOROPLASTIC"/>
    <property type="match status" value="1"/>
</dbReference>
<accession>A0A1F2WQ88</accession>
<evidence type="ECO:0000256" key="8">
    <source>
        <dbReference type="ARBA" id="ARBA00022827"/>
    </source>
</evidence>
<dbReference type="PRINTS" id="PR00368">
    <property type="entry name" value="FADPNR"/>
</dbReference>
<dbReference type="GO" id="GO:0005737">
    <property type="term" value="C:cytoplasm"/>
    <property type="evidence" value="ECO:0007669"/>
    <property type="project" value="UniProtKB-SubCell"/>
</dbReference>
<comment type="similarity">
    <text evidence="3 13">Belongs to the FAD-dependent oxidoreductase 2 family. NadB subfamily.</text>
</comment>
<name>A0A1F2WQ88_9ACTN</name>
<evidence type="ECO:0000259" key="14">
    <source>
        <dbReference type="Pfam" id="PF00890"/>
    </source>
</evidence>
<evidence type="ECO:0000256" key="7">
    <source>
        <dbReference type="ARBA" id="ARBA00022642"/>
    </source>
</evidence>
<dbReference type="PANTHER" id="PTHR42716">
    <property type="entry name" value="L-ASPARTATE OXIDASE"/>
    <property type="match status" value="1"/>
</dbReference>
<evidence type="ECO:0000256" key="5">
    <source>
        <dbReference type="ARBA" id="ARBA00021901"/>
    </source>
</evidence>
<comment type="subcellular location">
    <subcellularLocation>
        <location evidence="13">Cytoplasm</location>
    </subcellularLocation>
</comment>
<feature type="domain" description="Fumarate reductase/succinate dehydrogenase flavoprotein-like C-terminal" evidence="15">
    <location>
        <begin position="482"/>
        <end position="541"/>
    </location>
</feature>